<dbReference type="KEGG" id="saqt:GJV85_03390"/>
<dbReference type="SMART" id="SM00388">
    <property type="entry name" value="HisKA"/>
    <property type="match status" value="1"/>
</dbReference>
<dbReference type="FunFam" id="3.30.565.10:FF:000010">
    <property type="entry name" value="Sensor histidine kinase RcsC"/>
    <property type="match status" value="1"/>
</dbReference>
<sequence length="676" mass="77260">MEETSYNYLKIYEHLSILYAQYNEENKFNQKILKSVSQIFHSSLGVEDTINKYKFLKEINGSYVDLLIIDNRFGLELCHTILEINPKQRIIVRVKLDNNEFLSDFYVNGFDDFIYEPLTTLAIDKTISNISEKMDYTNLLARSLKKEEEIVLEYEDKLEESQRKLEQRSEFFASMSHEIRTPMNAILGMSQILIEDSTLTLSQLENAKTINRSTNMLLGIINDILDFSKIEAGKLTLEKTSFDLNTILSYIADMISFKTQEKGINIIFEIDHNIGKNYFGDPLRISQILLNLVGNAVKFTDEGSVTLSIKTLKDDTDSKTNIQFEVSDTGIGMSKAQLSGLFQSYAQASHDTSRKYGGTGLGLTISKQLVELMDGKIWAESEEGKGSSFFVNIVLEHDESADTIRKYRLPSKDIMSWRVLIIDSHLKSQESLKYLLKYFHIESHSAFNTQETKEILSKTRFDLLFIDEKMFDMFNFASYKEKTGIKIVVIEEWMNSLKSVKAQNDAIDELMKRPFNQQMVFDTLSKLYNKTNNAEIPESELSSKDKVKELGKHKILIAEDNLINQKVMRGLLNGTELELEFADDGLEALKALQNADELPEIVFMDINMPNMDGFMATKSIRRNSTYDKIIIVGLSGNVEEAEIKKAKESGMQEYLSKPIEVKALHGVLLQYLSASI</sequence>
<dbReference type="SMART" id="SM00387">
    <property type="entry name" value="HATPase_c"/>
    <property type="match status" value="1"/>
</dbReference>
<dbReference type="PANTHER" id="PTHR45339:SF1">
    <property type="entry name" value="HYBRID SIGNAL TRANSDUCTION HISTIDINE KINASE J"/>
    <property type="match status" value="1"/>
</dbReference>
<keyword evidence="9" id="KW-1185">Reference proteome</keyword>
<evidence type="ECO:0000256" key="3">
    <source>
        <dbReference type="ARBA" id="ARBA00022553"/>
    </source>
</evidence>
<dbReference type="SMART" id="SM00448">
    <property type="entry name" value="REC"/>
    <property type="match status" value="1"/>
</dbReference>
<evidence type="ECO:0000256" key="5">
    <source>
        <dbReference type="PROSITE-ProRule" id="PRU00169"/>
    </source>
</evidence>
<dbReference type="InterPro" id="IPR001789">
    <property type="entry name" value="Sig_transdc_resp-reg_receiver"/>
</dbReference>
<feature type="domain" description="Histidine kinase" evidence="6">
    <location>
        <begin position="174"/>
        <end position="397"/>
    </location>
</feature>
<dbReference type="EMBL" id="CP046072">
    <property type="protein sequence ID" value="QSZ41195.1"/>
    <property type="molecule type" value="Genomic_DNA"/>
</dbReference>
<reference evidence="8" key="1">
    <citation type="submission" date="2019-11" db="EMBL/GenBank/DDBJ databases">
        <authorList>
            <person name="Kojima H."/>
        </authorList>
    </citation>
    <scope>NUCLEOTIDE SEQUENCE</scope>
    <source>
        <strain evidence="8">H1576</strain>
    </source>
</reference>
<dbReference type="InterPro" id="IPR036097">
    <property type="entry name" value="HisK_dim/P_sf"/>
</dbReference>
<dbReference type="InterPro" id="IPR003661">
    <property type="entry name" value="HisK_dim/P_dom"/>
</dbReference>
<comment type="catalytic activity">
    <reaction evidence="1">
        <text>ATP + protein L-histidine = ADP + protein N-phospho-L-histidine.</text>
        <dbReference type="EC" id="2.7.13.3"/>
    </reaction>
</comment>
<dbReference type="AlphaFoldDB" id="A0A975GC31"/>
<gene>
    <name evidence="8" type="ORF">GJV85_03390</name>
</gene>
<dbReference type="Pfam" id="PF00072">
    <property type="entry name" value="Response_reg"/>
    <property type="match status" value="1"/>
</dbReference>
<dbReference type="PROSITE" id="PS50110">
    <property type="entry name" value="RESPONSE_REGULATORY"/>
    <property type="match status" value="1"/>
</dbReference>
<dbReference type="PRINTS" id="PR00344">
    <property type="entry name" value="BCTRLSENSOR"/>
</dbReference>
<feature type="domain" description="Response regulatory" evidence="7">
    <location>
        <begin position="554"/>
        <end position="672"/>
    </location>
</feature>
<dbReference type="SUPFAM" id="SSF55874">
    <property type="entry name" value="ATPase domain of HSP90 chaperone/DNA topoisomerase II/histidine kinase"/>
    <property type="match status" value="1"/>
</dbReference>
<proteinExistence type="predicted"/>
<feature type="modified residue" description="4-aspartylphosphate" evidence="5">
    <location>
        <position position="605"/>
    </location>
</feature>
<evidence type="ECO:0000313" key="9">
    <source>
        <dbReference type="Proteomes" id="UP000671852"/>
    </source>
</evidence>
<evidence type="ECO:0000256" key="2">
    <source>
        <dbReference type="ARBA" id="ARBA00012438"/>
    </source>
</evidence>
<dbReference type="Proteomes" id="UP000671852">
    <property type="component" value="Chromosome"/>
</dbReference>
<dbReference type="Gene3D" id="3.40.50.2300">
    <property type="match status" value="2"/>
</dbReference>
<dbReference type="InterPro" id="IPR003594">
    <property type="entry name" value="HATPase_dom"/>
</dbReference>
<dbReference type="RefSeq" id="WP_207562466.1">
    <property type="nucleotide sequence ID" value="NZ_CP046072.1"/>
</dbReference>
<dbReference type="InterPro" id="IPR011006">
    <property type="entry name" value="CheY-like_superfamily"/>
</dbReference>
<dbReference type="InterPro" id="IPR005467">
    <property type="entry name" value="His_kinase_dom"/>
</dbReference>
<name>A0A975GC31_9BACT</name>
<dbReference type="InterPro" id="IPR036890">
    <property type="entry name" value="HATPase_C_sf"/>
</dbReference>
<reference evidence="8" key="2">
    <citation type="submission" date="2021-04" db="EMBL/GenBank/DDBJ databases">
        <title>Isolation and characterization of a novel species of the genus Sulfurimonas.</title>
        <authorList>
            <person name="Fukui M."/>
        </authorList>
    </citation>
    <scope>NUCLEOTIDE SEQUENCE</scope>
    <source>
        <strain evidence="8">H1576</strain>
    </source>
</reference>
<evidence type="ECO:0000259" key="7">
    <source>
        <dbReference type="PROSITE" id="PS50110"/>
    </source>
</evidence>
<dbReference type="CDD" id="cd16922">
    <property type="entry name" value="HATPase_EvgS-ArcB-TorS-like"/>
    <property type="match status" value="1"/>
</dbReference>
<dbReference type="SUPFAM" id="SSF47384">
    <property type="entry name" value="Homodimeric domain of signal transducing histidine kinase"/>
    <property type="match status" value="1"/>
</dbReference>
<dbReference type="Pfam" id="PF02518">
    <property type="entry name" value="HATPase_c"/>
    <property type="match status" value="1"/>
</dbReference>
<dbReference type="PANTHER" id="PTHR45339">
    <property type="entry name" value="HYBRID SIGNAL TRANSDUCTION HISTIDINE KINASE J"/>
    <property type="match status" value="1"/>
</dbReference>
<dbReference type="Gene3D" id="1.10.287.130">
    <property type="match status" value="1"/>
</dbReference>
<accession>A0A975GC31</accession>
<dbReference type="CDD" id="cd17546">
    <property type="entry name" value="REC_hyHK_CKI1_RcsC-like"/>
    <property type="match status" value="1"/>
</dbReference>
<keyword evidence="3 5" id="KW-0597">Phosphoprotein</keyword>
<evidence type="ECO:0000256" key="1">
    <source>
        <dbReference type="ARBA" id="ARBA00000085"/>
    </source>
</evidence>
<organism evidence="8 9">
    <name type="scientific">Sulfurimonas aquatica</name>
    <dbReference type="NCBI Taxonomy" id="2672570"/>
    <lineage>
        <taxon>Bacteria</taxon>
        <taxon>Pseudomonadati</taxon>
        <taxon>Campylobacterota</taxon>
        <taxon>Epsilonproteobacteria</taxon>
        <taxon>Campylobacterales</taxon>
        <taxon>Sulfurimonadaceae</taxon>
        <taxon>Sulfurimonas</taxon>
    </lineage>
</organism>
<dbReference type="PROSITE" id="PS50109">
    <property type="entry name" value="HIS_KIN"/>
    <property type="match status" value="1"/>
</dbReference>
<evidence type="ECO:0000256" key="4">
    <source>
        <dbReference type="ARBA" id="ARBA00023012"/>
    </source>
</evidence>
<dbReference type="InterPro" id="IPR004358">
    <property type="entry name" value="Sig_transdc_His_kin-like_C"/>
</dbReference>
<evidence type="ECO:0000259" key="6">
    <source>
        <dbReference type="PROSITE" id="PS50109"/>
    </source>
</evidence>
<dbReference type="EC" id="2.7.13.3" evidence="2"/>
<protein>
    <recommendedName>
        <fullName evidence="2">histidine kinase</fullName>
        <ecNumber evidence="2">2.7.13.3</ecNumber>
    </recommendedName>
</protein>
<dbReference type="Gene3D" id="3.30.565.10">
    <property type="entry name" value="Histidine kinase-like ATPase, C-terminal domain"/>
    <property type="match status" value="1"/>
</dbReference>
<dbReference type="SUPFAM" id="SSF52172">
    <property type="entry name" value="CheY-like"/>
    <property type="match status" value="3"/>
</dbReference>
<keyword evidence="4" id="KW-0902">Two-component regulatory system</keyword>
<dbReference type="Pfam" id="PF00512">
    <property type="entry name" value="HisKA"/>
    <property type="match status" value="1"/>
</dbReference>
<dbReference type="CDD" id="cd00082">
    <property type="entry name" value="HisKA"/>
    <property type="match status" value="1"/>
</dbReference>
<dbReference type="GO" id="GO:0000155">
    <property type="term" value="F:phosphorelay sensor kinase activity"/>
    <property type="evidence" value="ECO:0007669"/>
    <property type="project" value="InterPro"/>
</dbReference>
<evidence type="ECO:0000313" key="8">
    <source>
        <dbReference type="EMBL" id="QSZ41195.1"/>
    </source>
</evidence>